<evidence type="ECO:0000259" key="9">
    <source>
        <dbReference type="Pfam" id="PF18376"/>
    </source>
</evidence>
<feature type="compositionally biased region" description="Basic and acidic residues" evidence="8">
    <location>
        <begin position="13"/>
        <end position="24"/>
    </location>
</feature>
<reference evidence="11 12" key="1">
    <citation type="submission" date="2019-06" db="EMBL/GenBank/DDBJ databases">
        <title>Genome sequence of Litorilinea aerophila BAA-2444.</title>
        <authorList>
            <person name="Maclea K.S."/>
            <person name="Maurais E.G."/>
            <person name="Iannazzi L.C."/>
        </authorList>
    </citation>
    <scope>NUCLEOTIDE SEQUENCE [LARGE SCALE GENOMIC DNA]</scope>
    <source>
        <strain evidence="11 12">ATCC BAA-2444</strain>
    </source>
</reference>
<accession>A0A540VI38</accession>
<keyword evidence="3" id="KW-0444">Lipid biosynthesis</keyword>
<evidence type="ECO:0000256" key="6">
    <source>
        <dbReference type="ARBA" id="ARBA00023098"/>
    </source>
</evidence>
<dbReference type="GO" id="GO:0005524">
    <property type="term" value="F:ATP binding"/>
    <property type="evidence" value="ECO:0007669"/>
    <property type="project" value="UniProtKB-KW"/>
</dbReference>
<comment type="caution">
    <text evidence="11">The sequence shown here is derived from an EMBL/GenBank/DDBJ whole genome shotgun (WGS) entry which is preliminary data.</text>
</comment>
<dbReference type="InterPro" id="IPR020568">
    <property type="entry name" value="Ribosomal_Su5_D2-typ_SF"/>
</dbReference>
<evidence type="ECO:0000313" key="12">
    <source>
        <dbReference type="Proteomes" id="UP000317371"/>
    </source>
</evidence>
<keyword evidence="7 11" id="KW-0456">Lyase</keyword>
<dbReference type="EC" id="4.1.1.33" evidence="2"/>
<dbReference type="GO" id="GO:0005829">
    <property type="term" value="C:cytosol"/>
    <property type="evidence" value="ECO:0007669"/>
    <property type="project" value="InterPro"/>
</dbReference>
<keyword evidence="5" id="KW-0067">ATP-binding</keyword>
<dbReference type="SUPFAM" id="SSF54211">
    <property type="entry name" value="Ribosomal protein S5 domain 2-like"/>
    <property type="match status" value="1"/>
</dbReference>
<organism evidence="11 12">
    <name type="scientific">Litorilinea aerophila</name>
    <dbReference type="NCBI Taxonomy" id="1204385"/>
    <lineage>
        <taxon>Bacteria</taxon>
        <taxon>Bacillati</taxon>
        <taxon>Chloroflexota</taxon>
        <taxon>Caldilineae</taxon>
        <taxon>Caldilineales</taxon>
        <taxon>Caldilineaceae</taxon>
        <taxon>Litorilinea</taxon>
    </lineage>
</organism>
<evidence type="ECO:0000256" key="5">
    <source>
        <dbReference type="ARBA" id="ARBA00022840"/>
    </source>
</evidence>
<evidence type="ECO:0000259" key="10">
    <source>
        <dbReference type="Pfam" id="PF22700"/>
    </source>
</evidence>
<dbReference type="NCBIfam" id="TIGR01240">
    <property type="entry name" value="mevDPdecarb"/>
    <property type="match status" value="1"/>
</dbReference>
<proteinExistence type="inferred from homology"/>
<dbReference type="FunFam" id="3.30.230.10:FF:000072">
    <property type="entry name" value="Diphosphomevalonate decarboxylase"/>
    <property type="match status" value="1"/>
</dbReference>
<dbReference type="PANTHER" id="PTHR10977">
    <property type="entry name" value="DIPHOSPHOMEVALONATE DECARBOXYLASE"/>
    <property type="match status" value="1"/>
</dbReference>
<dbReference type="InterPro" id="IPR029765">
    <property type="entry name" value="Mev_diP_decarb"/>
</dbReference>
<evidence type="ECO:0000313" key="11">
    <source>
        <dbReference type="EMBL" id="TQE95813.1"/>
    </source>
</evidence>
<evidence type="ECO:0000256" key="2">
    <source>
        <dbReference type="ARBA" id="ARBA00012296"/>
    </source>
</evidence>
<dbReference type="Gene3D" id="3.30.70.890">
    <property type="entry name" value="GHMP kinase, C-terminal domain"/>
    <property type="match status" value="1"/>
</dbReference>
<dbReference type="EMBL" id="VIGC01000011">
    <property type="protein sequence ID" value="TQE95813.1"/>
    <property type="molecule type" value="Genomic_DNA"/>
</dbReference>
<name>A0A540VI38_9CHLR</name>
<feature type="domain" description="Mvd1 C-terminal" evidence="9">
    <location>
        <begin position="207"/>
        <end position="338"/>
    </location>
</feature>
<evidence type="ECO:0000256" key="4">
    <source>
        <dbReference type="ARBA" id="ARBA00022741"/>
    </source>
</evidence>
<dbReference type="Pfam" id="PF22700">
    <property type="entry name" value="MVD-like_N"/>
    <property type="match status" value="1"/>
</dbReference>
<dbReference type="InParanoid" id="A0A540VI38"/>
<dbReference type="SUPFAM" id="SSF55060">
    <property type="entry name" value="GHMP Kinase, C-terminal domain"/>
    <property type="match status" value="1"/>
</dbReference>
<evidence type="ECO:0000256" key="1">
    <source>
        <dbReference type="ARBA" id="ARBA00008831"/>
    </source>
</evidence>
<dbReference type="InterPro" id="IPR036554">
    <property type="entry name" value="GHMP_kinase_C_sf"/>
</dbReference>
<dbReference type="Gene3D" id="3.30.230.10">
    <property type="match status" value="1"/>
</dbReference>
<dbReference type="GO" id="GO:0019287">
    <property type="term" value="P:isopentenyl diphosphate biosynthetic process, mevalonate pathway"/>
    <property type="evidence" value="ECO:0007669"/>
    <property type="project" value="InterPro"/>
</dbReference>
<dbReference type="InterPro" id="IPR005935">
    <property type="entry name" value="Mev_decarb"/>
</dbReference>
<comment type="similarity">
    <text evidence="1">Belongs to the diphosphomevalonate decarboxylase family.</text>
</comment>
<dbReference type="AlphaFoldDB" id="A0A540VI38"/>
<keyword evidence="4" id="KW-0547">Nucleotide-binding</keyword>
<dbReference type="OrthoDB" id="5498344at2"/>
<dbReference type="GO" id="GO:0004163">
    <property type="term" value="F:diphosphomevalonate decarboxylase activity"/>
    <property type="evidence" value="ECO:0007669"/>
    <property type="project" value="UniProtKB-EC"/>
</dbReference>
<keyword evidence="6" id="KW-0443">Lipid metabolism</keyword>
<feature type="domain" description="Diphosphomevalonate decarboxylase-like N-terminal" evidence="10">
    <location>
        <begin position="32"/>
        <end position="193"/>
    </location>
</feature>
<gene>
    <name evidence="11" type="primary">mvaD</name>
    <name evidence="11" type="ORF">FKZ61_10255</name>
</gene>
<dbReference type="PIRSF" id="PIRSF015950">
    <property type="entry name" value="Mev_P_decrbx"/>
    <property type="match status" value="1"/>
</dbReference>
<dbReference type="Pfam" id="PF18376">
    <property type="entry name" value="MDD_C"/>
    <property type="match status" value="1"/>
</dbReference>
<feature type="region of interest" description="Disordered" evidence="8">
    <location>
        <begin position="1"/>
        <end position="24"/>
    </location>
</feature>
<evidence type="ECO:0000256" key="3">
    <source>
        <dbReference type="ARBA" id="ARBA00022516"/>
    </source>
</evidence>
<sequence>MGLPSPGQPIRHPQPDRRTSPEADMRKCTVRAGSNIAFIKYWGVADPALNLPLSNSISMTLADAYTVTTVAWEERPAQARGEAPDEIVLDGVRLEGEAAQRIVAHLDRLRALAQVDWRARVVSQNNFPAAAGIASSASGFAALTVAGCRALGLELSPTRLSALARRGSGSACRSIFGGFVEWEQGHDDTTSVARPLFPAEHWDLHDVVAVVSRAAKAVSSAGGHQVAATSPFNAARIASLPPLLATVRDAIAARDISRLGPAIEQDALAMHGVMMTSHPSLLYWQPGTVEVLHAVRRWRQEEGLAVYFTIDAGPNVHLICEQDQVGPVVQRLQQLASVQQILVSGPGPGPVELDEHLF</sequence>
<dbReference type="Proteomes" id="UP000317371">
    <property type="component" value="Unassembled WGS sequence"/>
</dbReference>
<keyword evidence="12" id="KW-1185">Reference proteome</keyword>
<dbReference type="PANTHER" id="PTHR10977:SF3">
    <property type="entry name" value="DIPHOSPHOMEVALONATE DECARBOXYLASE"/>
    <property type="match status" value="1"/>
</dbReference>
<evidence type="ECO:0000256" key="8">
    <source>
        <dbReference type="SAM" id="MobiDB-lite"/>
    </source>
</evidence>
<dbReference type="InterPro" id="IPR053859">
    <property type="entry name" value="MVD-like_N"/>
</dbReference>
<dbReference type="InterPro" id="IPR014721">
    <property type="entry name" value="Ribsml_uS5_D2-typ_fold_subgr"/>
</dbReference>
<dbReference type="InterPro" id="IPR041431">
    <property type="entry name" value="Mvd1_C"/>
</dbReference>
<protein>
    <recommendedName>
        <fullName evidence="2">diphosphomevalonate decarboxylase</fullName>
        <ecNumber evidence="2">4.1.1.33</ecNumber>
    </recommendedName>
</protein>
<evidence type="ECO:0000256" key="7">
    <source>
        <dbReference type="ARBA" id="ARBA00023239"/>
    </source>
</evidence>